<dbReference type="InterPro" id="IPR002401">
    <property type="entry name" value="Cyt_P450_E_grp-I"/>
</dbReference>
<dbReference type="PRINTS" id="PR00463">
    <property type="entry name" value="EP450I"/>
</dbReference>
<feature type="transmembrane region" description="Helical" evidence="7">
    <location>
        <begin position="15"/>
        <end position="34"/>
    </location>
</feature>
<dbReference type="PROSITE" id="PS00086">
    <property type="entry name" value="CYTOCHROME_P450"/>
    <property type="match status" value="1"/>
</dbReference>
<keyword evidence="6" id="KW-0503">Monooxygenase</keyword>
<dbReference type="EMBL" id="JBFXLU010000383">
    <property type="protein sequence ID" value="KAL2827880.1"/>
    <property type="molecule type" value="Genomic_DNA"/>
</dbReference>
<evidence type="ECO:0000256" key="2">
    <source>
        <dbReference type="ARBA" id="ARBA00010617"/>
    </source>
</evidence>
<dbReference type="PANTHER" id="PTHR24305">
    <property type="entry name" value="CYTOCHROME P450"/>
    <property type="match status" value="1"/>
</dbReference>
<gene>
    <name evidence="8" type="ORF">BJY01DRAFT_228876</name>
</gene>
<keyword evidence="6" id="KW-0349">Heme</keyword>
<evidence type="ECO:0000256" key="5">
    <source>
        <dbReference type="ARBA" id="ARBA00023004"/>
    </source>
</evidence>
<keyword evidence="5 6" id="KW-0408">Iron</keyword>
<dbReference type="InterPro" id="IPR036396">
    <property type="entry name" value="Cyt_P450_sf"/>
</dbReference>
<keyword evidence="3 6" id="KW-0479">Metal-binding</keyword>
<dbReference type="SUPFAM" id="SSF48264">
    <property type="entry name" value="Cytochrome P450"/>
    <property type="match status" value="1"/>
</dbReference>
<sequence>MDALWSKLPPGRPSLLAQGALVGIITYWVVWIIYTRTFHPLAKFPGPFWASVTRFWTVLHVFPGDTEKRQRKLHAEYGPVVRIAPNELITSDPEAIKTLYGVKSATTKTDFYLAFRPPWARFPDHFSSEGGKQHGDRRRIVSHVYTMTSVLQAEKYIEKCIDVWLEKLGEISDRRQSFDFWIWSRMYAYDVIGELYFSKMFGFLQAGGDHLGYIDATDDLIPVQFLAGNMPTYARGLFMLTGIMFPKVRGALKALDNLTNATNEMLKGRIAALESDDNDDDVAASKPQRADILGKLLDIMLKRGEEVDFEIRDVKMESFGGFFAGSETTALTLSGIIYHILRTPRAYTKLQAEIDAAASSGQLSSPHIAYTEAIKLPYLVACVKEGMRMHPITGVSFPRHAPAQGCSIGGYYIPGNARIGVNPGVLHFDKTVFGDDADVFRPERWLEASADEERAMDGCVMQFGMGARTCLGKNISLCEIYKAIPQLMKEFTFELATKEEMQTTSYWLHKPVAIEVNVRRR</sequence>
<proteinExistence type="inferred from homology"/>
<keyword evidence="7" id="KW-0812">Transmembrane</keyword>
<comment type="cofactor">
    <cofactor evidence="1">
        <name>heme</name>
        <dbReference type="ChEBI" id="CHEBI:30413"/>
    </cofactor>
</comment>
<dbReference type="Gene3D" id="1.10.630.10">
    <property type="entry name" value="Cytochrome P450"/>
    <property type="match status" value="1"/>
</dbReference>
<dbReference type="PANTHER" id="PTHR24305:SF229">
    <property type="entry name" value="P450, PUTATIVE (EUROFUNG)-RELATED"/>
    <property type="match status" value="1"/>
</dbReference>
<keyword evidence="7" id="KW-1133">Transmembrane helix</keyword>
<evidence type="ECO:0000256" key="4">
    <source>
        <dbReference type="ARBA" id="ARBA00023002"/>
    </source>
</evidence>
<evidence type="ECO:0000256" key="6">
    <source>
        <dbReference type="RuleBase" id="RU000461"/>
    </source>
</evidence>
<protein>
    <submittedName>
        <fullName evidence="8">Cytochrome P450</fullName>
    </submittedName>
</protein>
<evidence type="ECO:0000313" key="9">
    <source>
        <dbReference type="Proteomes" id="UP001610446"/>
    </source>
</evidence>
<comment type="caution">
    <text evidence="8">The sequence shown here is derived from an EMBL/GenBank/DDBJ whole genome shotgun (WGS) entry which is preliminary data.</text>
</comment>
<keyword evidence="4 6" id="KW-0560">Oxidoreductase</keyword>
<evidence type="ECO:0000256" key="1">
    <source>
        <dbReference type="ARBA" id="ARBA00001971"/>
    </source>
</evidence>
<evidence type="ECO:0000313" key="8">
    <source>
        <dbReference type="EMBL" id="KAL2827880.1"/>
    </source>
</evidence>
<comment type="similarity">
    <text evidence="2 6">Belongs to the cytochrome P450 family.</text>
</comment>
<reference evidence="8 9" key="1">
    <citation type="submission" date="2024-07" db="EMBL/GenBank/DDBJ databases">
        <title>Section-level genome sequencing and comparative genomics of Aspergillus sections Usti and Cavernicolus.</title>
        <authorList>
            <consortium name="Lawrence Berkeley National Laboratory"/>
            <person name="Nybo J.L."/>
            <person name="Vesth T.C."/>
            <person name="Theobald S."/>
            <person name="Frisvad J.C."/>
            <person name="Larsen T.O."/>
            <person name="Kjaerboelling I."/>
            <person name="Rothschild-Mancinelli K."/>
            <person name="Lyhne E.K."/>
            <person name="Kogle M.E."/>
            <person name="Barry K."/>
            <person name="Clum A."/>
            <person name="Na H."/>
            <person name="Ledsgaard L."/>
            <person name="Lin J."/>
            <person name="Lipzen A."/>
            <person name="Kuo A."/>
            <person name="Riley R."/>
            <person name="Mondo S."/>
            <person name="Labutti K."/>
            <person name="Haridas S."/>
            <person name="Pangalinan J."/>
            <person name="Salamov A.A."/>
            <person name="Simmons B.A."/>
            <person name="Magnuson J.K."/>
            <person name="Chen J."/>
            <person name="Drula E."/>
            <person name="Henrissat B."/>
            <person name="Wiebenga A."/>
            <person name="Lubbers R.J."/>
            <person name="Gomes A.C."/>
            <person name="Makela M.R."/>
            <person name="Stajich J."/>
            <person name="Grigoriev I.V."/>
            <person name="Mortensen U.H."/>
            <person name="De Vries R.P."/>
            <person name="Baker S.E."/>
            <person name="Andersen M.R."/>
        </authorList>
    </citation>
    <scope>NUCLEOTIDE SEQUENCE [LARGE SCALE GENOMIC DNA]</scope>
    <source>
        <strain evidence="8 9">CBS 123904</strain>
    </source>
</reference>
<dbReference type="PRINTS" id="PR00385">
    <property type="entry name" value="P450"/>
</dbReference>
<dbReference type="InterPro" id="IPR001128">
    <property type="entry name" value="Cyt_P450"/>
</dbReference>
<keyword evidence="9" id="KW-1185">Reference proteome</keyword>
<dbReference type="Proteomes" id="UP001610446">
    <property type="component" value="Unassembled WGS sequence"/>
</dbReference>
<evidence type="ECO:0000256" key="3">
    <source>
        <dbReference type="ARBA" id="ARBA00022723"/>
    </source>
</evidence>
<dbReference type="InterPro" id="IPR050121">
    <property type="entry name" value="Cytochrome_P450_monoxygenase"/>
</dbReference>
<keyword evidence="7" id="KW-0472">Membrane</keyword>
<dbReference type="CDD" id="cd11060">
    <property type="entry name" value="CYP57A1-like"/>
    <property type="match status" value="1"/>
</dbReference>
<dbReference type="InterPro" id="IPR017972">
    <property type="entry name" value="Cyt_P450_CS"/>
</dbReference>
<name>A0ABR4IJG5_9EURO</name>
<organism evidence="8 9">
    <name type="scientific">Aspergillus pseudoustus</name>
    <dbReference type="NCBI Taxonomy" id="1810923"/>
    <lineage>
        <taxon>Eukaryota</taxon>
        <taxon>Fungi</taxon>
        <taxon>Dikarya</taxon>
        <taxon>Ascomycota</taxon>
        <taxon>Pezizomycotina</taxon>
        <taxon>Eurotiomycetes</taxon>
        <taxon>Eurotiomycetidae</taxon>
        <taxon>Eurotiales</taxon>
        <taxon>Aspergillaceae</taxon>
        <taxon>Aspergillus</taxon>
        <taxon>Aspergillus subgen. Nidulantes</taxon>
    </lineage>
</organism>
<accession>A0ABR4IJG5</accession>
<dbReference type="Pfam" id="PF00067">
    <property type="entry name" value="p450"/>
    <property type="match status" value="1"/>
</dbReference>
<evidence type="ECO:0000256" key="7">
    <source>
        <dbReference type="SAM" id="Phobius"/>
    </source>
</evidence>